<dbReference type="AlphaFoldDB" id="A0A565ATA2"/>
<gene>
    <name evidence="1" type="ORF">ANE_LOCUS2579</name>
</gene>
<name>A0A565ATA2_9BRAS</name>
<accession>A0A565ATA2</accession>
<dbReference type="EMBL" id="CABITT030000001">
    <property type="protein sequence ID" value="VVA92134.1"/>
    <property type="molecule type" value="Genomic_DNA"/>
</dbReference>
<protein>
    <submittedName>
        <fullName evidence="1">Uncharacterized protein</fullName>
    </submittedName>
</protein>
<organism evidence="1 2">
    <name type="scientific">Arabis nemorensis</name>
    <dbReference type="NCBI Taxonomy" id="586526"/>
    <lineage>
        <taxon>Eukaryota</taxon>
        <taxon>Viridiplantae</taxon>
        <taxon>Streptophyta</taxon>
        <taxon>Embryophyta</taxon>
        <taxon>Tracheophyta</taxon>
        <taxon>Spermatophyta</taxon>
        <taxon>Magnoliopsida</taxon>
        <taxon>eudicotyledons</taxon>
        <taxon>Gunneridae</taxon>
        <taxon>Pentapetalae</taxon>
        <taxon>rosids</taxon>
        <taxon>malvids</taxon>
        <taxon>Brassicales</taxon>
        <taxon>Brassicaceae</taxon>
        <taxon>Arabideae</taxon>
        <taxon>Arabis</taxon>
    </lineage>
</organism>
<evidence type="ECO:0000313" key="2">
    <source>
        <dbReference type="Proteomes" id="UP000489600"/>
    </source>
</evidence>
<dbReference type="Proteomes" id="UP000489600">
    <property type="component" value="Unassembled WGS sequence"/>
</dbReference>
<evidence type="ECO:0000313" key="1">
    <source>
        <dbReference type="EMBL" id="VVA92134.1"/>
    </source>
</evidence>
<reference evidence="1" key="1">
    <citation type="submission" date="2019-07" db="EMBL/GenBank/DDBJ databases">
        <authorList>
            <person name="Dittberner H."/>
        </authorList>
    </citation>
    <scope>NUCLEOTIDE SEQUENCE [LARGE SCALE GENOMIC DNA]</scope>
</reference>
<keyword evidence="2" id="KW-1185">Reference proteome</keyword>
<comment type="caution">
    <text evidence="1">The sequence shown here is derived from an EMBL/GenBank/DDBJ whole genome shotgun (WGS) entry which is preliminary data.</text>
</comment>
<sequence length="63" mass="6995">MLLEAVSVLDQLETLACLVFLRYLISPLEIQTCACRGQLKLSQQDESVLIRATALVEPNLSFS</sequence>
<proteinExistence type="predicted"/>